<sequence>MAIVPPHLMDTCHFNGCKEKVRPGTRKCAFHRKKGICRIKDCRNQVYARSLCVRHGARKPCVHPGCEGFARYGGYCCKHGDKYSVKGCTEEGCSNKAHARQKCVRHGGGKKCKEEGCDSHARNGGLCSKHMGNASPETMVHGPSPTSIMSQRMVLQPLPLPHTPGRPSMTDICMVLSHSYGLPAPMNLAFNQQSSKLPSIKLSYEYKPYFVVNA</sequence>
<dbReference type="EMBL" id="VJMH01005125">
    <property type="protein sequence ID" value="KAF0700407.1"/>
    <property type="molecule type" value="Genomic_DNA"/>
</dbReference>
<dbReference type="PANTHER" id="PTHR31827:SF1">
    <property type="entry name" value="EMB|CAB89363.1"/>
    <property type="match status" value="1"/>
</dbReference>
<dbReference type="EMBL" id="CAADRA010005146">
    <property type="protein sequence ID" value="VFT85951.1"/>
    <property type="molecule type" value="Genomic_DNA"/>
</dbReference>
<evidence type="ECO:0000313" key="2">
    <source>
        <dbReference type="EMBL" id="VFT85951.1"/>
    </source>
</evidence>
<dbReference type="AlphaFoldDB" id="A0A485KM02"/>
<accession>A0A485KM02</accession>
<dbReference type="OrthoDB" id="73726at2759"/>
<reference evidence="2 3" key="1">
    <citation type="submission" date="2019-03" db="EMBL/GenBank/DDBJ databases">
        <authorList>
            <person name="Gaulin E."/>
            <person name="Dumas B."/>
        </authorList>
    </citation>
    <scope>NUCLEOTIDE SEQUENCE [LARGE SCALE GENOMIC DNA]</scope>
    <source>
        <strain evidence="2">CBS 568.67</strain>
    </source>
</reference>
<protein>
    <submittedName>
        <fullName evidence="2">Aste57867_9067 protein</fullName>
    </submittedName>
</protein>
<reference evidence="1" key="2">
    <citation type="submission" date="2019-06" db="EMBL/GenBank/DDBJ databases">
        <title>Genomics analysis of Aphanomyces spp. identifies a new class of oomycete effector associated with host adaptation.</title>
        <authorList>
            <person name="Gaulin E."/>
        </authorList>
    </citation>
    <scope>NUCLEOTIDE SEQUENCE</scope>
    <source>
        <strain evidence="1">CBS 578.67</strain>
    </source>
</reference>
<evidence type="ECO:0000313" key="3">
    <source>
        <dbReference type="Proteomes" id="UP000332933"/>
    </source>
</evidence>
<name>A0A485KM02_9STRA</name>
<dbReference type="PANTHER" id="PTHR31827">
    <property type="entry name" value="EMB|CAB89363.1"/>
    <property type="match status" value="1"/>
</dbReference>
<dbReference type="Proteomes" id="UP000332933">
    <property type="component" value="Unassembled WGS sequence"/>
</dbReference>
<evidence type="ECO:0000313" key="1">
    <source>
        <dbReference type="EMBL" id="KAF0700407.1"/>
    </source>
</evidence>
<proteinExistence type="predicted"/>
<gene>
    <name evidence="2" type="primary">Aste57867_9067</name>
    <name evidence="1" type="ORF">As57867_009031</name>
    <name evidence="2" type="ORF">ASTE57867_9067</name>
</gene>
<organism evidence="2 3">
    <name type="scientific">Aphanomyces stellatus</name>
    <dbReference type="NCBI Taxonomy" id="120398"/>
    <lineage>
        <taxon>Eukaryota</taxon>
        <taxon>Sar</taxon>
        <taxon>Stramenopiles</taxon>
        <taxon>Oomycota</taxon>
        <taxon>Saprolegniomycetes</taxon>
        <taxon>Saprolegniales</taxon>
        <taxon>Verrucalvaceae</taxon>
        <taxon>Aphanomyces</taxon>
    </lineage>
</organism>
<keyword evidence="3" id="KW-1185">Reference proteome</keyword>